<organism evidence="1 2">
    <name type="scientific">Neophaeococcomyces mojaviensis</name>
    <dbReference type="NCBI Taxonomy" id="3383035"/>
    <lineage>
        <taxon>Eukaryota</taxon>
        <taxon>Fungi</taxon>
        <taxon>Dikarya</taxon>
        <taxon>Ascomycota</taxon>
        <taxon>Pezizomycotina</taxon>
        <taxon>Eurotiomycetes</taxon>
        <taxon>Chaetothyriomycetidae</taxon>
        <taxon>Chaetothyriales</taxon>
        <taxon>Chaetothyriales incertae sedis</taxon>
        <taxon>Neophaeococcomyces</taxon>
    </lineage>
</organism>
<proteinExistence type="predicted"/>
<dbReference type="EMBL" id="JAPDRQ010000186">
    <property type="protein sequence ID" value="KAJ9652701.1"/>
    <property type="molecule type" value="Genomic_DNA"/>
</dbReference>
<name>A0ACC2ZYB4_9EURO</name>
<keyword evidence="2" id="KW-1185">Reference proteome</keyword>
<gene>
    <name evidence="1" type="ORF">H2198_008068</name>
</gene>
<sequence length="150" mass="17200">MNPQTHKHYESHTHSHIDTPYPILEQAVTQSSTSSSGSIDSYLSVQKHSHHIHSLIEQLPNPVAITSHTVQDHITELHYGHIARQAKREARRTSEKSNRRWSLDAARSRIDAIAENAEEVEDWKERDAQLWAQELEKREKARRMGGVDGV</sequence>
<protein>
    <submittedName>
        <fullName evidence="1">Uncharacterized protein</fullName>
    </submittedName>
</protein>
<accession>A0ACC2ZYB4</accession>
<comment type="caution">
    <text evidence="1">The sequence shown here is derived from an EMBL/GenBank/DDBJ whole genome shotgun (WGS) entry which is preliminary data.</text>
</comment>
<evidence type="ECO:0000313" key="2">
    <source>
        <dbReference type="Proteomes" id="UP001172386"/>
    </source>
</evidence>
<reference evidence="1" key="1">
    <citation type="submission" date="2022-10" db="EMBL/GenBank/DDBJ databases">
        <title>Culturing micro-colonial fungi from biological soil crusts in the Mojave desert and describing Neophaeococcomyces mojavensis, and introducing the new genera and species Taxawa tesnikishii.</title>
        <authorList>
            <person name="Kurbessoian T."/>
            <person name="Stajich J.E."/>
        </authorList>
    </citation>
    <scope>NUCLEOTIDE SEQUENCE</scope>
    <source>
        <strain evidence="1">JES_112</strain>
    </source>
</reference>
<dbReference type="Proteomes" id="UP001172386">
    <property type="component" value="Unassembled WGS sequence"/>
</dbReference>
<evidence type="ECO:0000313" key="1">
    <source>
        <dbReference type="EMBL" id="KAJ9652701.1"/>
    </source>
</evidence>